<dbReference type="STRING" id="5866.A0A061DDI8"/>
<sequence>MVGTTATSDQDGMMDYEDSMSTTEQEPEPIQVPKKSAVMKMLKKMELGDVYCVKCIRRKKIKPAMDSALTGDELGDLYDHLATGNETEKLETTRENDEASANRGTAFFNKVGDTHEHYMKHFAAGSLVDDVREDETTDSTDMHLDDEVTEPVNYPGVSPLQSSVFCSMEEIRSNESHIPPETSMSAQISIDMQSAQEGTPYTTGLVSTLSAIDEPVSDQPVDTASDDEGAMQSVDMVNDETTHSYIAPETATLDNIHCGSDSTVEKLDIIGTKESAPVGELMGELTAVMIRPTEFSSREKKDVPMGTTVTTTKADNSVTPSTAADAFATSVTPKETPLAPTAETKIKPDGPIGQHVDTRSNPASAESSSSVAQLKRADAKDYGAMVDADKKKSVASVLTATATQKKTAPKLLTMQEAMQVNAKAGALSAMTLSPGKDVLALGTERGILTVFITAEADMRNTRRKKQKPADVADNDPMPDSMLWGLMAISPQVSTEAHLTAINNIRIVDIELDGEGDARAHTNEIATIVTSGADTYVRVWSLHQVSNEYMLTLIGAQVMGNEPVAAVPNFAHDQMLVAFADGLIQHWKVTDRGSPEMNRQHKLMFSETKGGLDAMCDVLSVDVSPTGQTFAVESAAGWLVLYDSKTKKEVGSADCRNGRGKWSNGADVTGVDWSKKENLILVTTSDCRIRMLTATAYEEGELLDLEKFKGHHNVEMPFKAQFANNDEYVVCPCENGFIYVWKINVDTSKKNIGEDDMQPTNSQFVRFKFNAPKILPHLAIFDPGEWKHLRQMIMQQEKNGVTDVTQMPQASCKCLPFGKHFTTPQSIAVADLDTQEHILLVAPENSGFLRYSLISLAVLQRQFK</sequence>
<evidence type="ECO:0000313" key="5">
    <source>
        <dbReference type="Proteomes" id="UP000033188"/>
    </source>
</evidence>
<proteinExistence type="predicted"/>
<dbReference type="PANTHER" id="PTHR14221">
    <property type="entry name" value="WD REPEAT DOMAIN 44"/>
    <property type="match status" value="1"/>
</dbReference>
<evidence type="ECO:0000256" key="1">
    <source>
        <dbReference type="ARBA" id="ARBA00022574"/>
    </source>
</evidence>
<keyword evidence="5" id="KW-1185">Reference proteome</keyword>
<dbReference type="RefSeq" id="XP_012769645.1">
    <property type="nucleotide sequence ID" value="XM_012914191.1"/>
</dbReference>
<dbReference type="OMA" id="GHINERM"/>
<dbReference type="InterPro" id="IPR036322">
    <property type="entry name" value="WD40_repeat_dom_sf"/>
</dbReference>
<evidence type="ECO:0000313" key="4">
    <source>
        <dbReference type="EMBL" id="CDR97459.1"/>
    </source>
</evidence>
<reference evidence="5" key="1">
    <citation type="journal article" date="2014" name="Nucleic Acids Res.">
        <title>The evolutionary dynamics of variant antigen genes in Babesia reveal a history of genomic innovation underlying host-parasite interaction.</title>
        <authorList>
            <person name="Jackson A.P."/>
            <person name="Otto T.D."/>
            <person name="Darby A."/>
            <person name="Ramaprasad A."/>
            <person name="Xia D."/>
            <person name="Echaide I.E."/>
            <person name="Farber M."/>
            <person name="Gahlot S."/>
            <person name="Gamble J."/>
            <person name="Gupta D."/>
            <person name="Gupta Y."/>
            <person name="Jackson L."/>
            <person name="Malandrin L."/>
            <person name="Malas T.B."/>
            <person name="Moussa E."/>
            <person name="Nair M."/>
            <person name="Reid A.J."/>
            <person name="Sanders M."/>
            <person name="Sharma J."/>
            <person name="Tracey A."/>
            <person name="Quail M.A."/>
            <person name="Weir W."/>
            <person name="Wastling J.M."/>
            <person name="Hall N."/>
            <person name="Willadsen P."/>
            <person name="Lingelbach K."/>
            <person name="Shiels B."/>
            <person name="Tait A."/>
            <person name="Berriman M."/>
            <person name="Allred D.R."/>
            <person name="Pain A."/>
        </authorList>
    </citation>
    <scope>NUCLEOTIDE SEQUENCE [LARGE SCALE GENOMIC DNA]</scope>
    <source>
        <strain evidence="5">Bond</strain>
    </source>
</reference>
<dbReference type="Proteomes" id="UP000033188">
    <property type="component" value="Chromosome 3"/>
</dbReference>
<dbReference type="Gene3D" id="2.130.10.10">
    <property type="entry name" value="YVTN repeat-like/Quinoprotein amine dehydrogenase"/>
    <property type="match status" value="1"/>
</dbReference>
<dbReference type="InterPro" id="IPR040324">
    <property type="entry name" value="WDR44/Dgr2"/>
</dbReference>
<organism evidence="4 5">
    <name type="scientific">Babesia bigemina</name>
    <dbReference type="NCBI Taxonomy" id="5866"/>
    <lineage>
        <taxon>Eukaryota</taxon>
        <taxon>Sar</taxon>
        <taxon>Alveolata</taxon>
        <taxon>Apicomplexa</taxon>
        <taxon>Aconoidasida</taxon>
        <taxon>Piroplasmida</taxon>
        <taxon>Babesiidae</taxon>
        <taxon>Babesia</taxon>
    </lineage>
</organism>
<gene>
    <name evidence="4" type="ORF">BBBOND_0313610</name>
</gene>
<dbReference type="SUPFAM" id="SSF50978">
    <property type="entry name" value="WD40 repeat-like"/>
    <property type="match status" value="1"/>
</dbReference>
<dbReference type="OrthoDB" id="366376at2759"/>
<dbReference type="VEuPathDB" id="PiroplasmaDB:BBBOND_0313610"/>
<evidence type="ECO:0000256" key="2">
    <source>
        <dbReference type="ARBA" id="ARBA00022737"/>
    </source>
</evidence>
<feature type="compositionally biased region" description="Polar residues" evidence="3">
    <location>
        <begin position="307"/>
        <end position="322"/>
    </location>
</feature>
<dbReference type="GeneID" id="24566000"/>
<evidence type="ECO:0008006" key="6">
    <source>
        <dbReference type="Google" id="ProtNLM"/>
    </source>
</evidence>
<accession>A0A061DDI8</accession>
<evidence type="ECO:0000256" key="3">
    <source>
        <dbReference type="SAM" id="MobiDB-lite"/>
    </source>
</evidence>
<dbReference type="AlphaFoldDB" id="A0A061DDI8"/>
<protein>
    <recommendedName>
        <fullName evidence="6">WD domain, G-beta repeat containing protein</fullName>
    </recommendedName>
</protein>
<dbReference type="EMBL" id="LK391709">
    <property type="protein sequence ID" value="CDR97459.1"/>
    <property type="molecule type" value="Genomic_DNA"/>
</dbReference>
<feature type="region of interest" description="Disordered" evidence="3">
    <location>
        <begin position="1"/>
        <end position="31"/>
    </location>
</feature>
<keyword evidence="2" id="KW-0677">Repeat</keyword>
<dbReference type="InterPro" id="IPR015943">
    <property type="entry name" value="WD40/YVTN_repeat-like_dom_sf"/>
</dbReference>
<name>A0A061DDI8_BABBI</name>
<feature type="region of interest" description="Disordered" evidence="3">
    <location>
        <begin position="297"/>
        <end position="372"/>
    </location>
</feature>
<feature type="compositionally biased region" description="Low complexity" evidence="3">
    <location>
        <begin position="360"/>
        <end position="372"/>
    </location>
</feature>
<feature type="compositionally biased region" description="Polar residues" evidence="3">
    <location>
        <begin position="1"/>
        <end position="10"/>
    </location>
</feature>
<dbReference type="PANTHER" id="PTHR14221:SF0">
    <property type="entry name" value="WD REPEAT-CONTAINING PROTEIN 44"/>
    <property type="match status" value="1"/>
</dbReference>
<dbReference type="KEGG" id="bbig:BBBOND_0313610"/>
<keyword evidence="1" id="KW-0853">WD repeat</keyword>